<feature type="region of interest" description="Disordered" evidence="1">
    <location>
        <begin position="1"/>
        <end position="21"/>
    </location>
</feature>
<feature type="compositionally biased region" description="Basic and acidic residues" evidence="1">
    <location>
        <begin position="7"/>
        <end position="21"/>
    </location>
</feature>
<feature type="region of interest" description="Disordered" evidence="1">
    <location>
        <begin position="139"/>
        <end position="217"/>
    </location>
</feature>
<accession>A0A4Z2I9P3</accession>
<dbReference type="OrthoDB" id="8905625at2759"/>
<evidence type="ECO:0000313" key="3">
    <source>
        <dbReference type="Proteomes" id="UP000314294"/>
    </source>
</evidence>
<evidence type="ECO:0000313" key="2">
    <source>
        <dbReference type="EMBL" id="TNN74809.1"/>
    </source>
</evidence>
<evidence type="ECO:0000256" key="1">
    <source>
        <dbReference type="SAM" id="MobiDB-lite"/>
    </source>
</evidence>
<protein>
    <submittedName>
        <fullName evidence="2">Uncharacterized protein</fullName>
    </submittedName>
</protein>
<proteinExistence type="predicted"/>
<organism evidence="2 3">
    <name type="scientific">Liparis tanakae</name>
    <name type="common">Tanaka's snailfish</name>
    <dbReference type="NCBI Taxonomy" id="230148"/>
    <lineage>
        <taxon>Eukaryota</taxon>
        <taxon>Metazoa</taxon>
        <taxon>Chordata</taxon>
        <taxon>Craniata</taxon>
        <taxon>Vertebrata</taxon>
        <taxon>Euteleostomi</taxon>
        <taxon>Actinopterygii</taxon>
        <taxon>Neopterygii</taxon>
        <taxon>Teleostei</taxon>
        <taxon>Neoteleostei</taxon>
        <taxon>Acanthomorphata</taxon>
        <taxon>Eupercaria</taxon>
        <taxon>Perciformes</taxon>
        <taxon>Cottioidei</taxon>
        <taxon>Cottales</taxon>
        <taxon>Liparidae</taxon>
        <taxon>Liparis</taxon>
    </lineage>
</organism>
<gene>
    <name evidence="2" type="ORF">EYF80_014909</name>
</gene>
<keyword evidence="3" id="KW-1185">Reference proteome</keyword>
<comment type="caution">
    <text evidence="2">The sequence shown here is derived from an EMBL/GenBank/DDBJ whole genome shotgun (WGS) entry which is preliminary data.</text>
</comment>
<name>A0A4Z2I9P3_9TELE</name>
<dbReference type="AlphaFoldDB" id="A0A4Z2I9P3"/>
<reference evidence="2 3" key="1">
    <citation type="submission" date="2019-03" db="EMBL/GenBank/DDBJ databases">
        <title>First draft genome of Liparis tanakae, snailfish: a comprehensive survey of snailfish specific genes.</title>
        <authorList>
            <person name="Kim W."/>
            <person name="Song I."/>
            <person name="Jeong J.-H."/>
            <person name="Kim D."/>
            <person name="Kim S."/>
            <person name="Ryu S."/>
            <person name="Song J.Y."/>
            <person name="Lee S.K."/>
        </authorList>
    </citation>
    <scope>NUCLEOTIDE SEQUENCE [LARGE SCALE GENOMIC DNA]</scope>
    <source>
        <tissue evidence="2">Muscle</tissue>
    </source>
</reference>
<dbReference type="EMBL" id="SRLO01000110">
    <property type="protein sequence ID" value="TNN74809.1"/>
    <property type="molecule type" value="Genomic_DNA"/>
</dbReference>
<feature type="compositionally biased region" description="Basic and acidic residues" evidence="1">
    <location>
        <begin position="200"/>
        <end position="217"/>
    </location>
</feature>
<sequence>MPGTKGNKSDKKSATKDSRRERSNNFQAFVKMALETLLGSCRRFVENKNTRMRRYNIQHPNVIQWLVQLSSDHFWTSTLELNTEPRYVRWSIANALNAMLITYTHSFCRARNDASRGSSIHIRTLLSFHAITPVCISKPEAGRPSSTQAVEADPGTKDDSAHKVYRSRTLLPQQQIDEHSDGEEGASHGRVAAQEEEEVAEKAEKDHPDHMKLKEQVESVETSCYCAQVFHKRREA</sequence>
<dbReference type="Proteomes" id="UP000314294">
    <property type="component" value="Unassembled WGS sequence"/>
</dbReference>